<protein>
    <submittedName>
        <fullName evidence="1">Uncharacterized protein</fullName>
    </submittedName>
</protein>
<gene>
    <name evidence="1" type="ORF">BSL78_16055</name>
</gene>
<dbReference type="AlphaFoldDB" id="A0A2G8KGJ6"/>
<accession>A0A2G8KGJ6</accession>
<sequence length="77" mass="8950">MTHYISFSDYRLDDCLPPSSIPVGPSLSILKSRGVKVFWIPDSAKFNERYKLDLDSGSWQQDHRDTTDVVLEYSRRL</sequence>
<name>A0A2G8KGJ6_STIJA</name>
<dbReference type="Proteomes" id="UP000230750">
    <property type="component" value="Unassembled WGS sequence"/>
</dbReference>
<evidence type="ECO:0000313" key="1">
    <source>
        <dbReference type="EMBL" id="PIK47085.1"/>
    </source>
</evidence>
<organism evidence="1 2">
    <name type="scientific">Stichopus japonicus</name>
    <name type="common">Sea cucumber</name>
    <dbReference type="NCBI Taxonomy" id="307972"/>
    <lineage>
        <taxon>Eukaryota</taxon>
        <taxon>Metazoa</taxon>
        <taxon>Echinodermata</taxon>
        <taxon>Eleutherozoa</taxon>
        <taxon>Echinozoa</taxon>
        <taxon>Holothuroidea</taxon>
        <taxon>Aspidochirotacea</taxon>
        <taxon>Aspidochirotida</taxon>
        <taxon>Stichopodidae</taxon>
        <taxon>Apostichopus</taxon>
    </lineage>
</organism>
<evidence type="ECO:0000313" key="2">
    <source>
        <dbReference type="Proteomes" id="UP000230750"/>
    </source>
</evidence>
<reference evidence="1 2" key="1">
    <citation type="journal article" date="2017" name="PLoS Biol.">
        <title>The sea cucumber genome provides insights into morphological evolution and visceral regeneration.</title>
        <authorList>
            <person name="Zhang X."/>
            <person name="Sun L."/>
            <person name="Yuan J."/>
            <person name="Sun Y."/>
            <person name="Gao Y."/>
            <person name="Zhang L."/>
            <person name="Li S."/>
            <person name="Dai H."/>
            <person name="Hamel J.F."/>
            <person name="Liu C."/>
            <person name="Yu Y."/>
            <person name="Liu S."/>
            <person name="Lin W."/>
            <person name="Guo K."/>
            <person name="Jin S."/>
            <person name="Xu P."/>
            <person name="Storey K.B."/>
            <person name="Huan P."/>
            <person name="Zhang T."/>
            <person name="Zhou Y."/>
            <person name="Zhang J."/>
            <person name="Lin C."/>
            <person name="Li X."/>
            <person name="Xing L."/>
            <person name="Huo D."/>
            <person name="Sun M."/>
            <person name="Wang L."/>
            <person name="Mercier A."/>
            <person name="Li F."/>
            <person name="Yang H."/>
            <person name="Xiang J."/>
        </authorList>
    </citation>
    <scope>NUCLEOTIDE SEQUENCE [LARGE SCALE GENOMIC DNA]</scope>
    <source>
        <strain evidence="1">Shaxun</strain>
        <tissue evidence="1">Muscle</tissue>
    </source>
</reference>
<proteinExistence type="predicted"/>
<dbReference type="EMBL" id="MRZV01000603">
    <property type="protein sequence ID" value="PIK47085.1"/>
    <property type="molecule type" value="Genomic_DNA"/>
</dbReference>
<keyword evidence="2" id="KW-1185">Reference proteome</keyword>
<comment type="caution">
    <text evidence="1">The sequence shown here is derived from an EMBL/GenBank/DDBJ whole genome shotgun (WGS) entry which is preliminary data.</text>
</comment>